<proteinExistence type="predicted"/>
<keyword evidence="2" id="KW-1185">Reference proteome</keyword>
<organism evidence="1 2">
    <name type="scientific">Escherichia phage vB_EcoM_Goslar</name>
    <dbReference type="NCBI Taxonomy" id="2502409"/>
    <lineage>
        <taxon>Viruses</taxon>
        <taxon>Duplodnaviria</taxon>
        <taxon>Heunggongvirae</taxon>
        <taxon>Uroviricota</taxon>
        <taxon>Caudoviricetes</taxon>
        <taxon>Chimalliviridae</taxon>
        <taxon>Goslarvirus</taxon>
        <taxon>Goslarvirus goslar</taxon>
    </lineage>
</organism>
<dbReference type="Proteomes" id="UP000294673">
    <property type="component" value="Segment"/>
</dbReference>
<name>A0A482GEE3_BPGOS</name>
<reference evidence="1 2" key="1">
    <citation type="submission" date="2018-12" db="EMBL/GenBank/DDBJ databases">
        <title>Still something new to discover - new insights into E. coli phage diversity and taxonomy.</title>
        <authorList>
            <person name="Korf I.H.E."/>
            <person name="Adriaennsens E."/>
            <person name="Dreiseikelmann B."/>
            <person name="Kropinski A."/>
            <person name="Nimtz M."/>
            <person name="Meier-Kolthoff J.P."/>
            <person name="Rohde M."/>
            <person name="van Raaij M."/>
            <person name="Wittmann J."/>
        </authorList>
    </citation>
    <scope>NUCLEOTIDE SEQUENCE [LARGE SCALE GENOMIC DNA]</scope>
</reference>
<sequence length="528" mass="60241">MHIVPVITTQGKEKLDHYLIKHRDGRTVEFSGQGYIKIDGDMASNQMREINKYLAWIEQKNPRRIDDIFEGFVKAREAMDNYIAPQQQMEELSRAVGEIYKPVVYEEILALCNTPGWVKLPPDMKTTLGEDDIPEKTYLRNDYVELTALAIYVRLMVPIWAEFLIDAGKTYGTVRKEEVAMSLMYKTCIHDIAAYDRLEDYIRAQTGDKKITLSMTVDYMSTEKVPGWLRSQAIVRRLAVRDLDQAVQPVVKDGVLVSCTHLVTLIFSYVNNLCTERRFSGPIREKTPRGNAQDEDSQGVIDALMVKDKRSPRVLILDIAYLTQMERVLHDVDETAPYGKVEDMYARIAKRYDGYTYAKHDDTVELKPINRGCRALAQWLLDSHLPARSLAPIEAVHQAKALAIAACLLDHWGFPQLAALTVGIQVKRDDVYQIIHQLKPQEIITVNKLYPHAMYEDERTTLPVVGINMVADAFCEWDWDVSAAGPEILEKVPADRKGLMLCPADIRQQLVQLVVRLNEHVVNLRGKK</sequence>
<gene>
    <name evidence="1" type="ORF">Goslar_00175</name>
</gene>
<accession>A0A482GEE3</accession>
<organismHost>
    <name type="scientific">Escherichia coli</name>
    <dbReference type="NCBI Taxonomy" id="562"/>
</organismHost>
<evidence type="ECO:0000313" key="2">
    <source>
        <dbReference type="Proteomes" id="UP000294673"/>
    </source>
</evidence>
<evidence type="ECO:0000313" key="1">
    <source>
        <dbReference type="EMBL" id="QBO63968.1"/>
    </source>
</evidence>
<dbReference type="EMBL" id="MK327938">
    <property type="protein sequence ID" value="QBO63968.1"/>
    <property type="molecule type" value="Genomic_DNA"/>
</dbReference>
<protein>
    <submittedName>
        <fullName evidence="1">Uncharacterized protein</fullName>
    </submittedName>
</protein>